<feature type="region of interest" description="Disordered" evidence="1">
    <location>
        <begin position="254"/>
        <end position="314"/>
    </location>
</feature>
<feature type="compositionally biased region" description="Basic and acidic residues" evidence="1">
    <location>
        <begin position="305"/>
        <end position="314"/>
    </location>
</feature>
<gene>
    <name evidence="2" type="ORF">BS47DRAFT_1395553</name>
</gene>
<evidence type="ECO:0000313" key="2">
    <source>
        <dbReference type="EMBL" id="KAF9510885.1"/>
    </source>
</evidence>
<dbReference type="AlphaFoldDB" id="A0A9P6AT07"/>
<protein>
    <submittedName>
        <fullName evidence="2">Uncharacterized protein</fullName>
    </submittedName>
</protein>
<feature type="region of interest" description="Disordered" evidence="1">
    <location>
        <begin position="343"/>
        <end position="365"/>
    </location>
</feature>
<sequence>MHLKQAMLYATTAAGLVVFKTPSALWNLGQTGVCSICRRFNIRCFGVGQDFPRPSGSKRAAKAISKWVARSTNRNPDTESSIHLVINLEPVTAQKASERQEKPPTLLTDSFNCGIQIARQARDLGRFGTPLTSIANCTFAICQLLSLCIPPNGHLFPPHPTEGDYCYASIVTTGLLFLHAMLRYISDLLLKGPLHDASVMEQAFGIILAYLTDLKESLKEAKQAVDMGGTMKDVGYILGLTEATSTHDLDTAGDGVGIGLGPRSDDAGIPGQPGTFDLAPETREDEPSVELSSPSCDPAGSRSRVSGDDGLRCEHGSLPPHDTCVPLQVFDLSHVHPYKPATLSSFPPTLFPEPGKTSADGPLIE</sequence>
<reference evidence="2" key="1">
    <citation type="journal article" date="2020" name="Nat. Commun.">
        <title>Large-scale genome sequencing of mycorrhizal fungi provides insights into the early evolution of symbiotic traits.</title>
        <authorList>
            <person name="Miyauchi S."/>
            <person name="Kiss E."/>
            <person name="Kuo A."/>
            <person name="Drula E."/>
            <person name="Kohler A."/>
            <person name="Sanchez-Garcia M."/>
            <person name="Morin E."/>
            <person name="Andreopoulos B."/>
            <person name="Barry K.W."/>
            <person name="Bonito G."/>
            <person name="Buee M."/>
            <person name="Carver A."/>
            <person name="Chen C."/>
            <person name="Cichocki N."/>
            <person name="Clum A."/>
            <person name="Culley D."/>
            <person name="Crous P.W."/>
            <person name="Fauchery L."/>
            <person name="Girlanda M."/>
            <person name="Hayes R.D."/>
            <person name="Keri Z."/>
            <person name="LaButti K."/>
            <person name="Lipzen A."/>
            <person name="Lombard V."/>
            <person name="Magnuson J."/>
            <person name="Maillard F."/>
            <person name="Murat C."/>
            <person name="Nolan M."/>
            <person name="Ohm R.A."/>
            <person name="Pangilinan J."/>
            <person name="Pereira M.F."/>
            <person name="Perotto S."/>
            <person name="Peter M."/>
            <person name="Pfister S."/>
            <person name="Riley R."/>
            <person name="Sitrit Y."/>
            <person name="Stielow J.B."/>
            <person name="Szollosi G."/>
            <person name="Zifcakova L."/>
            <person name="Stursova M."/>
            <person name="Spatafora J.W."/>
            <person name="Tedersoo L."/>
            <person name="Vaario L.M."/>
            <person name="Yamada A."/>
            <person name="Yan M."/>
            <person name="Wang P."/>
            <person name="Xu J."/>
            <person name="Bruns T."/>
            <person name="Baldrian P."/>
            <person name="Vilgalys R."/>
            <person name="Dunand C."/>
            <person name="Henrissat B."/>
            <person name="Grigoriev I.V."/>
            <person name="Hibbett D."/>
            <person name="Nagy L.G."/>
            <person name="Martin F.M."/>
        </authorList>
    </citation>
    <scope>NUCLEOTIDE SEQUENCE</scope>
    <source>
        <strain evidence="2">UP504</strain>
    </source>
</reference>
<keyword evidence="3" id="KW-1185">Reference proteome</keyword>
<accession>A0A9P6AT07</accession>
<organism evidence="2 3">
    <name type="scientific">Hydnum rufescens UP504</name>
    <dbReference type="NCBI Taxonomy" id="1448309"/>
    <lineage>
        <taxon>Eukaryota</taxon>
        <taxon>Fungi</taxon>
        <taxon>Dikarya</taxon>
        <taxon>Basidiomycota</taxon>
        <taxon>Agaricomycotina</taxon>
        <taxon>Agaricomycetes</taxon>
        <taxon>Cantharellales</taxon>
        <taxon>Hydnaceae</taxon>
        <taxon>Hydnum</taxon>
    </lineage>
</organism>
<name>A0A9P6AT07_9AGAM</name>
<dbReference type="Proteomes" id="UP000886523">
    <property type="component" value="Unassembled WGS sequence"/>
</dbReference>
<evidence type="ECO:0000256" key="1">
    <source>
        <dbReference type="SAM" id="MobiDB-lite"/>
    </source>
</evidence>
<dbReference type="EMBL" id="MU129008">
    <property type="protein sequence ID" value="KAF9510885.1"/>
    <property type="molecule type" value="Genomic_DNA"/>
</dbReference>
<evidence type="ECO:0000313" key="3">
    <source>
        <dbReference type="Proteomes" id="UP000886523"/>
    </source>
</evidence>
<comment type="caution">
    <text evidence="2">The sequence shown here is derived from an EMBL/GenBank/DDBJ whole genome shotgun (WGS) entry which is preliminary data.</text>
</comment>
<proteinExistence type="predicted"/>